<sequence length="218" mass="24466">MEKLSGIPLVERPPTLARRAYLQLHQAIRDGAIRQDVLYSENELAETLGMSRTPVREAVLSLSREGLIVIESQRGFRLRTLSAEERQEIFDLRSLLEGYAARRLAAAASSQQVRRLRELIDAQEHLGSVGQESAFLSLDERFHLLQPEMLGLERTHDTLVSLRGAMWLIGYEALSLPRRHENVIAEHRAIVDAITRRDPEAAATAAQAHIHRTAAAVL</sequence>
<dbReference type="Gene3D" id="1.20.120.530">
    <property type="entry name" value="GntR ligand-binding domain-like"/>
    <property type="match status" value="1"/>
</dbReference>
<dbReference type="HOGENOM" id="CLU_017584_5_2_11"/>
<dbReference type="InterPro" id="IPR008920">
    <property type="entry name" value="TF_FadR/GntR_C"/>
</dbReference>
<dbReference type="GO" id="GO:0003677">
    <property type="term" value="F:DNA binding"/>
    <property type="evidence" value="ECO:0007669"/>
    <property type="project" value="UniProtKB-KW"/>
</dbReference>
<dbReference type="InterPro" id="IPR011711">
    <property type="entry name" value="GntR_C"/>
</dbReference>
<dbReference type="InterPro" id="IPR036388">
    <property type="entry name" value="WH-like_DNA-bd_sf"/>
</dbReference>
<keyword evidence="2" id="KW-0238">DNA-binding</keyword>
<organism evidence="5 6">
    <name type="scientific">Blastococcus saxobsidens (strain DD2)</name>
    <dbReference type="NCBI Taxonomy" id="1146883"/>
    <lineage>
        <taxon>Bacteria</taxon>
        <taxon>Bacillati</taxon>
        <taxon>Actinomycetota</taxon>
        <taxon>Actinomycetes</taxon>
        <taxon>Geodermatophilales</taxon>
        <taxon>Geodermatophilaceae</taxon>
        <taxon>Blastococcus</taxon>
    </lineage>
</organism>
<dbReference type="STRING" id="1146883.BLASA_1418"/>
<proteinExistence type="predicted"/>
<reference evidence="5 6" key="1">
    <citation type="journal article" date="2012" name="J. Bacteriol.">
        <title>Genome Sequence of Blastococcus saxobsidens DD2, a Stone-Inhabiting Bacterium.</title>
        <authorList>
            <person name="Chouaia B."/>
            <person name="Crotti E."/>
            <person name="Brusetti L."/>
            <person name="Daffonchio D."/>
            <person name="Essoussi I."/>
            <person name="Nouioui I."/>
            <person name="Sbissi I."/>
            <person name="Ghodhbane-Gtari F."/>
            <person name="Gtari M."/>
            <person name="Vacherie B."/>
            <person name="Barbe V."/>
            <person name="Medigue C."/>
            <person name="Gury J."/>
            <person name="Pujic P."/>
            <person name="Normand P."/>
        </authorList>
    </citation>
    <scope>NUCLEOTIDE SEQUENCE [LARGE SCALE GENOMIC DNA]</scope>
    <source>
        <strain evidence="5 6">DD2</strain>
    </source>
</reference>
<dbReference type="EMBL" id="FO117623">
    <property type="protein sequence ID" value="CCG02351.1"/>
    <property type="molecule type" value="Genomic_DNA"/>
</dbReference>
<dbReference type="SMART" id="SM00345">
    <property type="entry name" value="HTH_GNTR"/>
    <property type="match status" value="1"/>
</dbReference>
<dbReference type="CDD" id="cd07377">
    <property type="entry name" value="WHTH_GntR"/>
    <property type="match status" value="1"/>
</dbReference>
<accession>H6RJP6</accession>
<dbReference type="SUPFAM" id="SSF46785">
    <property type="entry name" value="Winged helix' DNA-binding domain"/>
    <property type="match status" value="1"/>
</dbReference>
<keyword evidence="1" id="KW-0805">Transcription regulation</keyword>
<feature type="domain" description="HTH gntR-type" evidence="4">
    <location>
        <begin position="14"/>
        <end position="81"/>
    </location>
</feature>
<name>H6RJP6_BLASD</name>
<evidence type="ECO:0000313" key="5">
    <source>
        <dbReference type="EMBL" id="CCG02351.1"/>
    </source>
</evidence>
<dbReference type="RefSeq" id="WP_014375248.1">
    <property type="nucleotide sequence ID" value="NC_016943.1"/>
</dbReference>
<dbReference type="SMART" id="SM00895">
    <property type="entry name" value="FCD"/>
    <property type="match status" value="1"/>
</dbReference>
<evidence type="ECO:0000313" key="6">
    <source>
        <dbReference type="Proteomes" id="UP000007517"/>
    </source>
</evidence>
<keyword evidence="6" id="KW-1185">Reference proteome</keyword>
<dbReference type="Pfam" id="PF07729">
    <property type="entry name" value="FCD"/>
    <property type="match status" value="1"/>
</dbReference>
<keyword evidence="3" id="KW-0804">Transcription</keyword>
<dbReference type="Proteomes" id="UP000007517">
    <property type="component" value="Chromosome"/>
</dbReference>
<evidence type="ECO:0000259" key="4">
    <source>
        <dbReference type="PROSITE" id="PS50949"/>
    </source>
</evidence>
<dbReference type="PROSITE" id="PS50949">
    <property type="entry name" value="HTH_GNTR"/>
    <property type="match status" value="1"/>
</dbReference>
<dbReference type="PANTHER" id="PTHR43537">
    <property type="entry name" value="TRANSCRIPTIONAL REGULATOR, GNTR FAMILY"/>
    <property type="match status" value="1"/>
</dbReference>
<dbReference type="KEGG" id="bsd:BLASA_1418"/>
<dbReference type="PANTHER" id="PTHR43537:SF51">
    <property type="entry name" value="HTH-TYPE TRANSCRIPTIONAL REGULATOR LGOR-RELATED"/>
    <property type="match status" value="1"/>
</dbReference>
<dbReference type="InterPro" id="IPR000524">
    <property type="entry name" value="Tscrpt_reg_HTH_GntR"/>
</dbReference>
<dbReference type="OrthoDB" id="8680240at2"/>
<dbReference type="Pfam" id="PF00392">
    <property type="entry name" value="GntR"/>
    <property type="match status" value="1"/>
</dbReference>
<dbReference type="PRINTS" id="PR00035">
    <property type="entry name" value="HTHGNTR"/>
</dbReference>
<dbReference type="Gene3D" id="1.10.10.10">
    <property type="entry name" value="Winged helix-like DNA-binding domain superfamily/Winged helix DNA-binding domain"/>
    <property type="match status" value="1"/>
</dbReference>
<evidence type="ECO:0000256" key="2">
    <source>
        <dbReference type="ARBA" id="ARBA00023125"/>
    </source>
</evidence>
<dbReference type="AlphaFoldDB" id="H6RJP6"/>
<dbReference type="InterPro" id="IPR036390">
    <property type="entry name" value="WH_DNA-bd_sf"/>
</dbReference>
<reference evidence="6" key="2">
    <citation type="submission" date="2012-02" db="EMBL/GenBank/DDBJ databases">
        <title>Complete genome sequence of Blastococcus saxobsidens strain DD2.</title>
        <authorList>
            <person name="Genoscope."/>
        </authorList>
    </citation>
    <scope>NUCLEOTIDE SEQUENCE [LARGE SCALE GENOMIC DNA]</scope>
    <source>
        <strain evidence="6">DD2</strain>
    </source>
</reference>
<dbReference type="eggNOG" id="COG1802">
    <property type="taxonomic scope" value="Bacteria"/>
</dbReference>
<dbReference type="SUPFAM" id="SSF48008">
    <property type="entry name" value="GntR ligand-binding domain-like"/>
    <property type="match status" value="1"/>
</dbReference>
<gene>
    <name evidence="5" type="ordered locus">BLASA_1418</name>
</gene>
<evidence type="ECO:0000256" key="3">
    <source>
        <dbReference type="ARBA" id="ARBA00023163"/>
    </source>
</evidence>
<dbReference type="GO" id="GO:0003700">
    <property type="term" value="F:DNA-binding transcription factor activity"/>
    <property type="evidence" value="ECO:0007669"/>
    <property type="project" value="InterPro"/>
</dbReference>
<protein>
    <submittedName>
        <fullName evidence="5">Putative Transcriptional regulator, GntR family</fullName>
    </submittedName>
</protein>
<evidence type="ECO:0000256" key="1">
    <source>
        <dbReference type="ARBA" id="ARBA00023015"/>
    </source>
</evidence>